<keyword evidence="3" id="KW-1185">Reference proteome</keyword>
<feature type="transmembrane region" description="Helical" evidence="1">
    <location>
        <begin position="105"/>
        <end position="130"/>
    </location>
</feature>
<keyword evidence="1" id="KW-0472">Membrane</keyword>
<evidence type="ECO:0000313" key="3">
    <source>
        <dbReference type="Proteomes" id="UP001163266"/>
    </source>
</evidence>
<dbReference type="InterPro" id="IPR025356">
    <property type="entry name" value="DUF4260"/>
</dbReference>
<protein>
    <submittedName>
        <fullName evidence="2">DUF4260 domain-containing protein</fullName>
    </submittedName>
</protein>
<dbReference type="Pfam" id="PF14079">
    <property type="entry name" value="DUF4260"/>
    <property type="match status" value="1"/>
</dbReference>
<dbReference type="RefSeq" id="WP_264892814.1">
    <property type="nucleotide sequence ID" value="NZ_CP110257.1"/>
</dbReference>
<feature type="transmembrane region" description="Helical" evidence="1">
    <location>
        <begin position="71"/>
        <end position="90"/>
    </location>
</feature>
<dbReference type="Proteomes" id="UP001163266">
    <property type="component" value="Chromosome"/>
</dbReference>
<evidence type="ECO:0000256" key="1">
    <source>
        <dbReference type="SAM" id="Phobius"/>
    </source>
</evidence>
<evidence type="ECO:0000313" key="2">
    <source>
        <dbReference type="EMBL" id="UZD55056.1"/>
    </source>
</evidence>
<reference evidence="2" key="1">
    <citation type="submission" date="2022-10" db="EMBL/GenBank/DDBJ databases">
        <title>Complete genome sequence of Schlegelella aquatica LMG 23380.</title>
        <authorList>
            <person name="Musilova J."/>
            <person name="Kourilova X."/>
            <person name="Bezdicek M."/>
            <person name="Hermankova K."/>
            <person name="Obruca S."/>
            <person name="Sedlar K."/>
        </authorList>
    </citation>
    <scope>NUCLEOTIDE SEQUENCE</scope>
    <source>
        <strain evidence="2">LMG 23380</strain>
    </source>
</reference>
<gene>
    <name evidence="2" type="ORF">OMP39_00205</name>
</gene>
<accession>A0ABY6MSU6</accession>
<proteinExistence type="predicted"/>
<keyword evidence="1" id="KW-0812">Transmembrane</keyword>
<name>A0ABY6MSU6_9BURK</name>
<keyword evidence="1" id="KW-1133">Transmembrane helix</keyword>
<dbReference type="EMBL" id="CP110257">
    <property type="protein sequence ID" value="UZD55056.1"/>
    <property type="molecule type" value="Genomic_DNA"/>
</dbReference>
<sequence length="163" mass="16692">MPVLTSSSSPSSAPPHAAQALPDAAPAAHPFAALGAAEGATTGGVRWLLRLEGAAVLALALWAYHQQAAGWGLFAAAFLAPDLSFLGYLAGPRVGARLYNAAHSYLGPAACLALGLLAAVPWAVPAALIWAAHIGFDRALGYGLKYPSGFRHTHLGLIGRPPR</sequence>
<organism evidence="2 3">
    <name type="scientific">Caldimonas aquatica</name>
    <dbReference type="NCBI Taxonomy" id="376175"/>
    <lineage>
        <taxon>Bacteria</taxon>
        <taxon>Pseudomonadati</taxon>
        <taxon>Pseudomonadota</taxon>
        <taxon>Betaproteobacteria</taxon>
        <taxon>Burkholderiales</taxon>
        <taxon>Sphaerotilaceae</taxon>
        <taxon>Caldimonas</taxon>
    </lineage>
</organism>